<keyword evidence="7" id="KW-1133">Transmembrane helix</keyword>
<protein>
    <recommendedName>
        <fullName evidence="2">histidine kinase</fullName>
        <ecNumber evidence="2">2.7.13.3</ecNumber>
    </recommendedName>
</protein>
<dbReference type="InterPro" id="IPR035965">
    <property type="entry name" value="PAS-like_dom_sf"/>
</dbReference>
<evidence type="ECO:0000259" key="8">
    <source>
        <dbReference type="PROSITE" id="PS50109"/>
    </source>
</evidence>
<dbReference type="Gene3D" id="3.30.565.10">
    <property type="entry name" value="Histidine kinase-like ATPase, C-terminal domain"/>
    <property type="match status" value="1"/>
</dbReference>
<feature type="transmembrane region" description="Helical" evidence="7">
    <location>
        <begin position="183"/>
        <end position="207"/>
    </location>
</feature>
<evidence type="ECO:0000256" key="2">
    <source>
        <dbReference type="ARBA" id="ARBA00012438"/>
    </source>
</evidence>
<dbReference type="SMART" id="SM00387">
    <property type="entry name" value="HATPase_c"/>
    <property type="match status" value="1"/>
</dbReference>
<gene>
    <name evidence="9" type="ORF">M666_06480</name>
</gene>
<dbReference type="Gene3D" id="3.30.450.20">
    <property type="entry name" value="PAS domain"/>
    <property type="match status" value="2"/>
</dbReference>
<dbReference type="EC" id="2.7.13.3" evidence="2"/>
<keyword evidence="7" id="KW-0812">Transmembrane</keyword>
<dbReference type="SUPFAM" id="SSF47384">
    <property type="entry name" value="Homodimeric domain of signal transducing histidine kinase"/>
    <property type="match status" value="1"/>
</dbReference>
<dbReference type="InterPro" id="IPR003661">
    <property type="entry name" value="HisK_dim/P_dom"/>
</dbReference>
<dbReference type="SUPFAM" id="SSF55785">
    <property type="entry name" value="PYP-like sensor domain (PAS domain)"/>
    <property type="match status" value="2"/>
</dbReference>
<dbReference type="Pfam" id="PF00512">
    <property type="entry name" value="HisKA"/>
    <property type="match status" value="1"/>
</dbReference>
<dbReference type="Pfam" id="PF13426">
    <property type="entry name" value="PAS_9"/>
    <property type="match status" value="2"/>
</dbReference>
<name>A0AAU8RBL5_9FLAO</name>
<sequence length="862" mass="99021">MVAKKLILSPKLYVVLLIIAAALLTFIGSISYKQISEFKQAANSVTHTLEVETEINNLFAIYSQMESAQLTNLLRKDTLVTSISFQKYIDESNATFKRLNELVLDNPIQETHLTRIGELQNNLVTALKAIAVSPKVRLKYSVNERNKLDEVSHIMAELNQRKNFMLIKEEKLLKERKEEFNSYAFLSPFMILVLGAFAMFVFVLSFIKINNERKSRSRAEAFLSSVMAKTENIVNFYEPIFNDNGEVTDFKLVYANERNKTDFGLDPEVIVGQPISKIFPFTVLNGEYDVLAQSFIDKKEGNLSRQVLLNGKKIWLDSLIRPLNDGLLVIAKNTTHEKESVAKLNTLNLELQEQYEEIKETDEFLQNVIRSTNNVISYFEPILDKEGTIIDFSILYTNEEIKNTTGQSPDELVQKKISEAYPFLMENGVFEFFVEAILTGKPVEFERDYIFNGVHMWFDTYAIKTGDGVCVTSKNISKQKQDEQKILEVNDQLKIQNAILRDAKTLAKIGSYRWDVLSDDEDNSEISDNLYSLLDCEPQEFLPTHENYKKFIHPEDLAGYKKNLKEAIDKKKSVDFSYRIINKSRKIKHFRTTGHFQDNALIGVIQDISTQIKDALKLKEKNQELKRSNEELESFNRVASHDLQEPIRKIQMFISRIEDSDYENLSEKGKEFFTKISSSSERMRMLIKYLLSYSRINKTKSEFTSVSLVEIIDKVQEDLEARIKESGVEIIVDNLPTLNAVPFQMEQLFNNIISNAIKYGGKEDPRIIIDCKKLKRNEIPNNFIKKHKSYYRISIIDNGIGFEQEHADKIFELFQRLHQKTEYSGTGIGLAICKKIAQNHGGHILAESALGKGSTFCVFLPA</sequence>
<dbReference type="KEGG" id="cbat:M666_06480"/>
<keyword evidence="6" id="KW-0175">Coiled coil</keyword>
<evidence type="ECO:0000256" key="3">
    <source>
        <dbReference type="ARBA" id="ARBA00022553"/>
    </source>
</evidence>
<dbReference type="PROSITE" id="PS50109">
    <property type="entry name" value="HIS_KIN"/>
    <property type="match status" value="1"/>
</dbReference>
<dbReference type="SMART" id="SM00388">
    <property type="entry name" value="HisKA"/>
    <property type="match status" value="1"/>
</dbReference>
<feature type="coiled-coil region" evidence="6">
    <location>
        <begin position="341"/>
        <end position="368"/>
    </location>
</feature>
<dbReference type="PANTHER" id="PTHR43304">
    <property type="entry name" value="PHYTOCHROME-LIKE PROTEIN CPH1"/>
    <property type="match status" value="1"/>
</dbReference>
<dbReference type="SUPFAM" id="SSF55874">
    <property type="entry name" value="ATPase domain of HSP90 chaperone/DNA topoisomerase II/histidine kinase"/>
    <property type="match status" value="1"/>
</dbReference>
<evidence type="ECO:0000313" key="9">
    <source>
        <dbReference type="EMBL" id="AIZ41247.1"/>
    </source>
</evidence>
<dbReference type="CDD" id="cd00082">
    <property type="entry name" value="HisKA"/>
    <property type="match status" value="1"/>
</dbReference>
<evidence type="ECO:0000256" key="7">
    <source>
        <dbReference type="SAM" id="Phobius"/>
    </source>
</evidence>
<accession>A0AAU8RBL5</accession>
<keyword evidence="7" id="KW-0472">Membrane</keyword>
<dbReference type="Pfam" id="PF02518">
    <property type="entry name" value="HATPase_c"/>
    <property type="match status" value="1"/>
</dbReference>
<dbReference type="Gene3D" id="1.10.287.130">
    <property type="match status" value="1"/>
</dbReference>
<dbReference type="InterPro" id="IPR052162">
    <property type="entry name" value="Sensor_kinase/Photoreceptor"/>
</dbReference>
<evidence type="ECO:0000256" key="6">
    <source>
        <dbReference type="SAM" id="Coils"/>
    </source>
</evidence>
<dbReference type="EMBL" id="CP009976">
    <property type="protein sequence ID" value="AIZ41247.1"/>
    <property type="molecule type" value="Genomic_DNA"/>
</dbReference>
<organism evidence="9 10">
    <name type="scientific">Cellulophaga baltica 18</name>
    <dbReference type="NCBI Taxonomy" id="1348584"/>
    <lineage>
        <taxon>Bacteria</taxon>
        <taxon>Pseudomonadati</taxon>
        <taxon>Bacteroidota</taxon>
        <taxon>Flavobacteriia</taxon>
        <taxon>Flavobacteriales</taxon>
        <taxon>Flavobacteriaceae</taxon>
        <taxon>Cellulophaga</taxon>
    </lineage>
</organism>
<feature type="domain" description="Histidine kinase" evidence="8">
    <location>
        <begin position="638"/>
        <end position="862"/>
    </location>
</feature>
<dbReference type="InterPro" id="IPR036097">
    <property type="entry name" value="HisK_dim/P_sf"/>
</dbReference>
<proteinExistence type="predicted"/>
<dbReference type="PANTHER" id="PTHR43304:SF1">
    <property type="entry name" value="PAC DOMAIN-CONTAINING PROTEIN"/>
    <property type="match status" value="1"/>
</dbReference>
<evidence type="ECO:0000256" key="1">
    <source>
        <dbReference type="ARBA" id="ARBA00000085"/>
    </source>
</evidence>
<dbReference type="InterPro" id="IPR000014">
    <property type="entry name" value="PAS"/>
</dbReference>
<dbReference type="Pfam" id="PF08447">
    <property type="entry name" value="PAS_3"/>
    <property type="match status" value="1"/>
</dbReference>
<reference evidence="9 10" key="1">
    <citation type="journal article" date="2014" name="Environ. Microbiol.">
        <title>Contrasting genomic patterns and infection strategies of two co-existing Bacteroidetes podovirus genera.</title>
        <authorList>
            <person name="Holmfeldt K."/>
            <person name="Howard-Varona C."/>
            <person name="Solonenko N."/>
            <person name="Sullivan M.B."/>
        </authorList>
    </citation>
    <scope>NUCLEOTIDE SEQUENCE [LARGE SCALE GENOMIC DNA]</scope>
    <source>
        <strain evidence="9 10">18</strain>
    </source>
</reference>
<dbReference type="InterPro" id="IPR013655">
    <property type="entry name" value="PAS_fold_3"/>
</dbReference>
<dbReference type="CDD" id="cd00130">
    <property type="entry name" value="PAS"/>
    <property type="match status" value="2"/>
</dbReference>
<dbReference type="InterPro" id="IPR003594">
    <property type="entry name" value="HATPase_dom"/>
</dbReference>
<dbReference type="AlphaFoldDB" id="A0AAU8RBL5"/>
<keyword evidence="4" id="KW-0808">Transferase</keyword>
<dbReference type="InterPro" id="IPR036890">
    <property type="entry name" value="HATPase_C_sf"/>
</dbReference>
<dbReference type="PRINTS" id="PR00344">
    <property type="entry name" value="BCTRLSENSOR"/>
</dbReference>
<dbReference type="Proteomes" id="UP000030786">
    <property type="component" value="Chromosome"/>
</dbReference>
<dbReference type="InterPro" id="IPR004358">
    <property type="entry name" value="Sig_transdc_His_kin-like_C"/>
</dbReference>
<evidence type="ECO:0000256" key="4">
    <source>
        <dbReference type="ARBA" id="ARBA00022679"/>
    </source>
</evidence>
<keyword evidence="3" id="KW-0597">Phosphoprotein</keyword>
<keyword evidence="5" id="KW-0418">Kinase</keyword>
<evidence type="ECO:0000313" key="10">
    <source>
        <dbReference type="Proteomes" id="UP000030786"/>
    </source>
</evidence>
<dbReference type="InterPro" id="IPR005467">
    <property type="entry name" value="His_kinase_dom"/>
</dbReference>
<evidence type="ECO:0000256" key="5">
    <source>
        <dbReference type="ARBA" id="ARBA00022777"/>
    </source>
</evidence>
<dbReference type="FunFam" id="3.30.565.10:FF:000006">
    <property type="entry name" value="Sensor histidine kinase WalK"/>
    <property type="match status" value="1"/>
</dbReference>
<comment type="catalytic activity">
    <reaction evidence="1">
        <text>ATP + protein L-histidine = ADP + protein N-phospho-L-histidine.</text>
        <dbReference type="EC" id="2.7.13.3"/>
    </reaction>
</comment>
<dbReference type="GO" id="GO:0000155">
    <property type="term" value="F:phosphorelay sensor kinase activity"/>
    <property type="evidence" value="ECO:0007669"/>
    <property type="project" value="InterPro"/>
</dbReference>
<feature type="transmembrane region" description="Helical" evidence="7">
    <location>
        <begin position="12"/>
        <end position="32"/>
    </location>
</feature>